<feature type="transmembrane region" description="Helical" evidence="9">
    <location>
        <begin position="442"/>
        <end position="462"/>
    </location>
</feature>
<feature type="transmembrane region" description="Helical" evidence="9">
    <location>
        <begin position="418"/>
        <end position="436"/>
    </location>
</feature>
<feature type="compositionally biased region" description="Polar residues" evidence="8">
    <location>
        <begin position="1"/>
        <end position="11"/>
    </location>
</feature>
<dbReference type="Pfam" id="PF01699">
    <property type="entry name" value="Na_Ca_ex"/>
    <property type="match status" value="2"/>
</dbReference>
<feature type="transmembrane region" description="Helical" evidence="9">
    <location>
        <begin position="318"/>
        <end position="340"/>
    </location>
</feature>
<evidence type="ECO:0000256" key="3">
    <source>
        <dbReference type="ARBA" id="ARBA00022448"/>
    </source>
</evidence>
<dbReference type="PANTHER" id="PTHR31503:SF14">
    <property type="entry name" value="VACUOLAR CALCIUM ION TRANSPORTER"/>
    <property type="match status" value="1"/>
</dbReference>
<dbReference type="Proteomes" id="UP001174936">
    <property type="component" value="Unassembled WGS sequence"/>
</dbReference>
<evidence type="ECO:0000313" key="11">
    <source>
        <dbReference type="EMBL" id="KAK0645398.1"/>
    </source>
</evidence>
<comment type="subcellular location">
    <subcellularLocation>
        <location evidence="1">Endomembrane system</location>
        <topology evidence="1">Multi-pass membrane protein</topology>
    </subcellularLocation>
</comment>
<sequence>MATSSHLPTTNGHDHGHETAPLLPTSAHRNNGHGTNHHVHVHAEGESGRSGFHPTHFLTVLYHSSCTASKYVNVLWPFVLVAFLLQVIPDQNALAKFIMAYIAVIPTANLLGFAGQEFARKMPKVMGILIEVGFGGIVEVVLFLVLIWKHNAGGGEEGEEEEGEGNLIPIIQAAILGSILTNLLLCLGLCFFVGGLRQAQQKFHAIVSEVGTGLLLVAAFGLLIPSAFYSALKGEAIPSAGLMLGHHDAGFTKEKLQQDVLQVSRAASIALIGAFILYIWFQARSQHSIFDEVIEMDEHRDADRERDMEKPKFTMTETAVALVISLTLVTLLLIFLVNGIEHVVEAGVPDQFLGLILLPLVEKAAEHLTAVDEAWDGVINVALYHCLAPSIQTALLNGPLVVLVAWALGKPMDLNFEIFMIGLLVLSILVVGNFLRDGESNWLEGALLVIVYVIIAIACWYYPNPDVATSNSAEGIINVPMTAETLKQLQRILAPQSGGKMA</sequence>
<feature type="transmembrane region" description="Helical" evidence="9">
    <location>
        <begin position="263"/>
        <end position="281"/>
    </location>
</feature>
<dbReference type="EMBL" id="JAULSV010000004">
    <property type="protein sequence ID" value="KAK0645398.1"/>
    <property type="molecule type" value="Genomic_DNA"/>
</dbReference>
<keyword evidence="7 9" id="KW-0472">Membrane</keyword>
<feature type="transmembrane region" description="Helical" evidence="9">
    <location>
        <begin position="94"/>
        <end position="113"/>
    </location>
</feature>
<feature type="transmembrane region" description="Helical" evidence="9">
    <location>
        <begin position="206"/>
        <end position="229"/>
    </location>
</feature>
<evidence type="ECO:0000256" key="5">
    <source>
        <dbReference type="ARBA" id="ARBA00022989"/>
    </source>
</evidence>
<comment type="similarity">
    <text evidence="2">Belongs to the Ca(2+):cation antiporter (CaCA) (TC 2.A.19) family.</text>
</comment>
<evidence type="ECO:0000256" key="2">
    <source>
        <dbReference type="ARBA" id="ARBA00008170"/>
    </source>
</evidence>
<evidence type="ECO:0000256" key="6">
    <source>
        <dbReference type="ARBA" id="ARBA00023065"/>
    </source>
</evidence>
<name>A0AA40CQ08_9PEZI</name>
<feature type="region of interest" description="Disordered" evidence="8">
    <location>
        <begin position="1"/>
        <end position="39"/>
    </location>
</feature>
<organism evidence="11 12">
    <name type="scientific">Cercophora newfieldiana</name>
    <dbReference type="NCBI Taxonomy" id="92897"/>
    <lineage>
        <taxon>Eukaryota</taxon>
        <taxon>Fungi</taxon>
        <taxon>Dikarya</taxon>
        <taxon>Ascomycota</taxon>
        <taxon>Pezizomycotina</taxon>
        <taxon>Sordariomycetes</taxon>
        <taxon>Sordariomycetidae</taxon>
        <taxon>Sordariales</taxon>
        <taxon>Lasiosphaeriaceae</taxon>
        <taxon>Cercophora</taxon>
    </lineage>
</organism>
<evidence type="ECO:0000259" key="10">
    <source>
        <dbReference type="Pfam" id="PF01699"/>
    </source>
</evidence>
<reference evidence="11" key="1">
    <citation type="submission" date="2023-06" db="EMBL/GenBank/DDBJ databases">
        <title>Genome-scale phylogeny and comparative genomics of the fungal order Sordariales.</title>
        <authorList>
            <consortium name="Lawrence Berkeley National Laboratory"/>
            <person name="Hensen N."/>
            <person name="Bonometti L."/>
            <person name="Westerberg I."/>
            <person name="Brannstrom I.O."/>
            <person name="Guillou S."/>
            <person name="Cros-Aarteil S."/>
            <person name="Calhoun S."/>
            <person name="Haridas S."/>
            <person name="Kuo A."/>
            <person name="Mondo S."/>
            <person name="Pangilinan J."/>
            <person name="Riley R."/>
            <person name="Labutti K."/>
            <person name="Andreopoulos B."/>
            <person name="Lipzen A."/>
            <person name="Chen C."/>
            <person name="Yanf M."/>
            <person name="Daum C."/>
            <person name="Ng V."/>
            <person name="Clum A."/>
            <person name="Steindorff A."/>
            <person name="Ohm R."/>
            <person name="Martin F."/>
            <person name="Silar P."/>
            <person name="Natvig D."/>
            <person name="Lalanne C."/>
            <person name="Gautier V."/>
            <person name="Ament-Velasquez S.L."/>
            <person name="Kruys A."/>
            <person name="Hutchinson M.I."/>
            <person name="Powell A.J."/>
            <person name="Barry K."/>
            <person name="Miller A.N."/>
            <person name="Grigoriev I.V."/>
            <person name="Debuchy R."/>
            <person name="Gladieux P."/>
            <person name="Thoren M.H."/>
            <person name="Johannesson H."/>
        </authorList>
    </citation>
    <scope>NUCLEOTIDE SEQUENCE</scope>
    <source>
        <strain evidence="11">SMH2532-1</strain>
    </source>
</reference>
<evidence type="ECO:0000256" key="7">
    <source>
        <dbReference type="ARBA" id="ARBA00023136"/>
    </source>
</evidence>
<evidence type="ECO:0000256" key="9">
    <source>
        <dbReference type="SAM" id="Phobius"/>
    </source>
</evidence>
<comment type="caution">
    <text evidence="11">The sequence shown here is derived from an EMBL/GenBank/DDBJ whole genome shotgun (WGS) entry which is preliminary data.</text>
</comment>
<dbReference type="AlphaFoldDB" id="A0AA40CQ08"/>
<feature type="domain" description="Sodium/calcium exchanger membrane region" evidence="10">
    <location>
        <begin position="320"/>
        <end position="459"/>
    </location>
</feature>
<evidence type="ECO:0000256" key="4">
    <source>
        <dbReference type="ARBA" id="ARBA00022692"/>
    </source>
</evidence>
<gene>
    <name evidence="11" type="ORF">B0T16DRAFT_351102</name>
</gene>
<keyword evidence="3" id="KW-0813">Transport</keyword>
<dbReference type="GO" id="GO:0006874">
    <property type="term" value="P:intracellular calcium ion homeostasis"/>
    <property type="evidence" value="ECO:0007669"/>
    <property type="project" value="TreeGrafter"/>
</dbReference>
<feature type="transmembrane region" description="Helical" evidence="9">
    <location>
        <begin position="71"/>
        <end position="88"/>
    </location>
</feature>
<feature type="domain" description="Sodium/calcium exchanger membrane region" evidence="10">
    <location>
        <begin position="94"/>
        <end position="282"/>
    </location>
</feature>
<keyword evidence="12" id="KW-1185">Reference proteome</keyword>
<feature type="transmembrane region" description="Helical" evidence="9">
    <location>
        <begin position="125"/>
        <end position="148"/>
    </location>
</feature>
<evidence type="ECO:0000256" key="8">
    <source>
        <dbReference type="SAM" id="MobiDB-lite"/>
    </source>
</evidence>
<dbReference type="GO" id="GO:0015369">
    <property type="term" value="F:calcium:proton antiporter activity"/>
    <property type="evidence" value="ECO:0007669"/>
    <property type="project" value="TreeGrafter"/>
</dbReference>
<dbReference type="InterPro" id="IPR004837">
    <property type="entry name" value="NaCa_Exmemb"/>
</dbReference>
<dbReference type="GO" id="GO:0000329">
    <property type="term" value="C:fungal-type vacuole membrane"/>
    <property type="evidence" value="ECO:0007669"/>
    <property type="project" value="TreeGrafter"/>
</dbReference>
<dbReference type="InterPro" id="IPR044880">
    <property type="entry name" value="NCX_ion-bd_dom_sf"/>
</dbReference>
<evidence type="ECO:0000256" key="1">
    <source>
        <dbReference type="ARBA" id="ARBA00004127"/>
    </source>
</evidence>
<dbReference type="GO" id="GO:0012505">
    <property type="term" value="C:endomembrane system"/>
    <property type="evidence" value="ECO:0007669"/>
    <property type="project" value="UniProtKB-SubCell"/>
</dbReference>
<evidence type="ECO:0000313" key="12">
    <source>
        <dbReference type="Proteomes" id="UP001174936"/>
    </source>
</evidence>
<keyword evidence="4 9" id="KW-0812">Transmembrane</keyword>
<keyword evidence="5 9" id="KW-1133">Transmembrane helix</keyword>
<accession>A0AA40CQ08</accession>
<dbReference type="Gene3D" id="1.20.1420.30">
    <property type="entry name" value="NCX, central ion-binding region"/>
    <property type="match status" value="2"/>
</dbReference>
<proteinExistence type="inferred from homology"/>
<protein>
    <recommendedName>
        <fullName evidence="10">Sodium/calcium exchanger membrane region domain-containing protein</fullName>
    </recommendedName>
</protein>
<dbReference type="InterPro" id="IPR004713">
    <property type="entry name" value="CaH_exchang"/>
</dbReference>
<keyword evidence="6" id="KW-0406">Ion transport</keyword>
<feature type="transmembrane region" description="Helical" evidence="9">
    <location>
        <begin position="168"/>
        <end position="194"/>
    </location>
</feature>
<dbReference type="PANTHER" id="PTHR31503">
    <property type="entry name" value="VACUOLAR CALCIUM ION TRANSPORTER"/>
    <property type="match status" value="1"/>
</dbReference>